<organism evidence="2 3">
    <name type="scientific">Methylocapsa polymorpha</name>
    <dbReference type="NCBI Taxonomy" id="3080828"/>
    <lineage>
        <taxon>Bacteria</taxon>
        <taxon>Pseudomonadati</taxon>
        <taxon>Pseudomonadota</taxon>
        <taxon>Alphaproteobacteria</taxon>
        <taxon>Hyphomicrobiales</taxon>
        <taxon>Beijerinckiaceae</taxon>
        <taxon>Methylocapsa</taxon>
    </lineage>
</organism>
<feature type="region of interest" description="Disordered" evidence="1">
    <location>
        <begin position="67"/>
        <end position="96"/>
    </location>
</feature>
<name>A0ABZ0HRJ9_9HYPH</name>
<keyword evidence="3" id="KW-1185">Reference proteome</keyword>
<evidence type="ECO:0000256" key="1">
    <source>
        <dbReference type="SAM" id="MobiDB-lite"/>
    </source>
</evidence>
<feature type="compositionally biased region" description="Basic and acidic residues" evidence="1">
    <location>
        <begin position="72"/>
        <end position="95"/>
    </location>
</feature>
<sequence length="116" mass="12717">MQPRRANAVASRQKITGLFDKPRFRRAAGAKQQNLGAARRLNRKTKPLGLGIGFDQAAARMIGDGVEPLPARSRDRDIAEKPFDIGCDQRAERSRQTLNPIDAGASGRFIFAKDDG</sequence>
<dbReference type="Proteomes" id="UP001626536">
    <property type="component" value="Chromosome"/>
</dbReference>
<protein>
    <submittedName>
        <fullName evidence="2">Uncharacterized protein</fullName>
    </submittedName>
</protein>
<proteinExistence type="predicted"/>
<reference evidence="2 3" key="1">
    <citation type="submission" date="2023-10" db="EMBL/GenBank/DDBJ databases">
        <title>Novel methanotroph of the genus Methylocapsa from a subarctic wetland.</title>
        <authorList>
            <person name="Belova S.E."/>
            <person name="Oshkin I.Y."/>
            <person name="Miroshnikov K."/>
            <person name="Dedysh S.N."/>
        </authorList>
    </citation>
    <scope>NUCLEOTIDE SEQUENCE [LARGE SCALE GENOMIC DNA]</scope>
    <source>
        <strain evidence="2 3">RX1</strain>
    </source>
</reference>
<accession>A0ABZ0HRJ9</accession>
<evidence type="ECO:0000313" key="2">
    <source>
        <dbReference type="EMBL" id="WOJ89545.1"/>
    </source>
</evidence>
<dbReference type="RefSeq" id="WP_407338992.1">
    <property type="nucleotide sequence ID" value="NZ_CP136862.1"/>
</dbReference>
<dbReference type="EMBL" id="CP136862">
    <property type="protein sequence ID" value="WOJ89545.1"/>
    <property type="molecule type" value="Genomic_DNA"/>
</dbReference>
<gene>
    <name evidence="2" type="ORF">RZS28_17435</name>
</gene>
<evidence type="ECO:0000313" key="3">
    <source>
        <dbReference type="Proteomes" id="UP001626536"/>
    </source>
</evidence>